<organism evidence="4 5">
    <name type="scientific">Pandoraea sputorum</name>
    <dbReference type="NCBI Taxonomy" id="93222"/>
    <lineage>
        <taxon>Bacteria</taxon>
        <taxon>Pseudomonadati</taxon>
        <taxon>Pseudomonadota</taxon>
        <taxon>Betaproteobacteria</taxon>
        <taxon>Burkholderiales</taxon>
        <taxon>Burkholderiaceae</taxon>
        <taxon>Pandoraea</taxon>
    </lineage>
</organism>
<protein>
    <recommendedName>
        <fullName evidence="6">Insecticidal toxin complex protein TcaB2</fullName>
    </recommendedName>
</protein>
<dbReference type="Pfam" id="PF18413">
    <property type="entry name" value="Neuraminidase"/>
    <property type="match status" value="1"/>
</dbReference>
<dbReference type="Pfam" id="PF20220">
    <property type="entry name" value="ABC_toxin_N"/>
    <property type="match status" value="1"/>
</dbReference>
<reference evidence="4 5" key="1">
    <citation type="submission" date="2019-08" db="EMBL/GenBank/DDBJ databases">
        <authorList>
            <person name="Peeters C."/>
        </authorList>
    </citation>
    <scope>NUCLEOTIDE SEQUENCE [LARGE SCALE GENOMIC DNA]</scope>
    <source>
        <strain evidence="4 5">LMG 31121</strain>
    </source>
</reference>
<dbReference type="InterPro" id="IPR046839">
    <property type="entry name" value="ABC_toxin_N"/>
</dbReference>
<dbReference type="InterPro" id="IPR041079">
    <property type="entry name" value="Neuraminidase-like"/>
</dbReference>
<dbReference type="EMBL" id="CABPSR010000002">
    <property type="protein sequence ID" value="VVE77442.1"/>
    <property type="molecule type" value="Genomic_DNA"/>
</dbReference>
<dbReference type="InterPro" id="IPR040840">
    <property type="entry name" value="TcA_TcB_BD"/>
</dbReference>
<name>A0A5E5AWX9_9BURK</name>
<evidence type="ECO:0008006" key="6">
    <source>
        <dbReference type="Google" id="ProtNLM"/>
    </source>
</evidence>
<feature type="domain" description="Tc toxin complex TcA C-terminal TcB-binding" evidence="1">
    <location>
        <begin position="1156"/>
        <end position="1455"/>
    </location>
</feature>
<evidence type="ECO:0000313" key="4">
    <source>
        <dbReference type="EMBL" id="VVE77442.1"/>
    </source>
</evidence>
<evidence type="ECO:0000259" key="2">
    <source>
        <dbReference type="Pfam" id="PF18413"/>
    </source>
</evidence>
<evidence type="ECO:0000259" key="1">
    <source>
        <dbReference type="Pfam" id="PF18276"/>
    </source>
</evidence>
<proteinExistence type="predicted"/>
<accession>A0A5E5AWX9</accession>
<feature type="domain" description="Neuraminidase-like" evidence="2">
    <location>
        <begin position="167"/>
        <end position="286"/>
    </location>
</feature>
<feature type="domain" description="ABC toxin N-terminal" evidence="3">
    <location>
        <begin position="9"/>
        <end position="137"/>
    </location>
</feature>
<gene>
    <name evidence="4" type="ORF">PSP31121_01043</name>
</gene>
<evidence type="ECO:0000259" key="3">
    <source>
        <dbReference type="Pfam" id="PF20220"/>
    </source>
</evidence>
<dbReference type="Proteomes" id="UP000335538">
    <property type="component" value="Unassembled WGS sequence"/>
</dbReference>
<dbReference type="Pfam" id="PF18276">
    <property type="entry name" value="TcA_TcB_BD"/>
    <property type="match status" value="1"/>
</dbReference>
<sequence>MNDISSMNDALAKSRQSAMVDFYLGQVVVNAQVAERAPVTLDDLDHYHLLDHQVQTPPRTSVVGELIASLQRYIHGAFAGEEPGFTGNFDPEVLAYWRNWESRYDIWAGAEQLRSYPENYIDATLRLRKSEFFKTLENDLGQARLNKDRARMAILNYLRAFEEVANLDVISGYIDGIDHLDAPYYLIGRHKTAPYQYFLRRADVVIGEAQTRLDPSAWDEWHSIGVKLGADVPLVRPVCVAGRLFLVWLERTEFEEPETRDLYWVYSLQHAYQDLNGLWSPSTLLKKFNAPYDVNFSLMALGFESFEKRDAALAIALVSLDDEKQSVFYAWNTVFDPITLTPAQISALNIVARDRYSDPATLQRRFPNIDGIINATDLQIDGIEIEQVPGTGPHPINAGLTLHANYFVKQVEDDPQQGYMDVLAECHSAPDFHMFKSGRLTVSILFTIGGGDYNHTVCHIDLKISANGQLGAIVRRTTGSLKTLTLSFKGQELATLRYSSIDYGDDDFLMILLEKPSPSDLDDLTLAQCTAGAGFSVETEFFPSWAVGDTRFQGSAFIFERHSPEHEFSLSVDGNVHWTKMLTINGGIAERSTSALPSVSDSHVFSFGATDPKLGRNNFTVHLKARDDNAPKIVAASTGGQFLAFDESDFVTKWVRLNTTFTGALVQRASMSLERLLDWDTQHTPEPPFPDSPSKAEILDFNGANGRYFWEIFFHLPHLVARQLKTEMSYEDALDWLHFLFDPARPVQPAETATPLYWRVRPLVEDGDQNHEVSAPADPDAIAYSQPVHYRKRIFRDYVETLIAWGDTLYRQVSRDSLTEAKMLYLRASRMMGQAPEFKSAARWTPTSLAELDGQDDTARFAAIEAEITDAELADLAPHAGGPLVADLLSHPAFFLPLNRDLLSLWETIASRLYNLRHHLTIDGKPMQLPLYDTPIHPTDLLLAQAADGGFHRRDLGSATLVLPYRFISVLPRAKQAVSTLCRFGDQMRQFMEQGDRTEQEVLQQKNLIEISQFAVQLQEEMLVHAQGVRDSLAASRVATQIRHDRFKRLYEEDLSPNELQANASLMAARVVTTTLDMLNVSAKLIELSPKIFGMAVGNARYGAMLEAASKTGELASKVQTMTSTALDRTEGFRRRRAEWLYQVEIADAEMRMIDRQVAAQDIQIQASRTSLAQQIRSAAQAEEMYTFLTQTRGSRTSLYRWMQSRMATLYFQAYDAATALCQAAQAGWRYEIGDYETNFITPGNWQDSHYGLTAGEALSLAMTKMESAFLHRHERRMVLRKTVSLKALAGDGWDSLMQQLRSTGKCAFALTHAMFDEDYPGHYLRQLLRVAVTLPSVLGPYEMLSMKLVQTSSLIVIKSDILAVRYVYDPIDPNADPTNVRHNLRTTPQVGISSGLDDDGTGTRLIFDFERYEPFERMGAVSTWAIEFPRHESAKQIAIFDAMTDIILHIEYNALDGGPDFAADVEELLTHALDAQ</sequence>
<dbReference type="RefSeq" id="WP_150808458.1">
    <property type="nucleotide sequence ID" value="NZ_CABPSR010000002.1"/>
</dbReference>
<evidence type="ECO:0000313" key="5">
    <source>
        <dbReference type="Proteomes" id="UP000335538"/>
    </source>
</evidence>